<dbReference type="Proteomes" id="UP000234845">
    <property type="component" value="Unassembled WGS sequence"/>
</dbReference>
<dbReference type="AlphaFoldDB" id="A0A2N5Y3K8"/>
<dbReference type="Pfam" id="PF07615">
    <property type="entry name" value="Ykof"/>
    <property type="match status" value="1"/>
</dbReference>
<protein>
    <submittedName>
        <fullName evidence="2">Histidine kinase</fullName>
    </submittedName>
</protein>
<accession>A0A2N5Y3K8</accession>
<dbReference type="GO" id="GO:0016301">
    <property type="term" value="F:kinase activity"/>
    <property type="evidence" value="ECO:0007669"/>
    <property type="project" value="UniProtKB-KW"/>
</dbReference>
<keyword evidence="2" id="KW-0808">Transferase</keyword>
<dbReference type="SUPFAM" id="SSF89957">
    <property type="entry name" value="MTH1187/YkoF-like"/>
    <property type="match status" value="1"/>
</dbReference>
<evidence type="ECO:0000259" key="1">
    <source>
        <dbReference type="Pfam" id="PF07615"/>
    </source>
</evidence>
<feature type="domain" description="Thiamin/hydroxymethyl pyrimidine-binding YkoF putative" evidence="1">
    <location>
        <begin position="5"/>
        <end position="61"/>
    </location>
</feature>
<dbReference type="RefSeq" id="WP_101520569.1">
    <property type="nucleotide sequence ID" value="NZ_PKLZ01000003.1"/>
</dbReference>
<dbReference type="InterPro" id="IPR029756">
    <property type="entry name" value="MTH1187/YkoF-like"/>
</dbReference>
<organism evidence="2 3">
    <name type="scientific">Kineobactrum sediminis</name>
    <dbReference type="NCBI Taxonomy" id="1905677"/>
    <lineage>
        <taxon>Bacteria</taxon>
        <taxon>Pseudomonadati</taxon>
        <taxon>Pseudomonadota</taxon>
        <taxon>Gammaproteobacteria</taxon>
        <taxon>Cellvibrionales</taxon>
        <taxon>Halieaceae</taxon>
        <taxon>Kineobactrum</taxon>
    </lineage>
</organism>
<sequence length="82" mass="9364">MMLSAEITLYPLQDDYLPVIKAFLEQLKEKGAVTFQTFPTCTVMMGDYDLVLKTIGEMMRWSHETHGKGVFVVKFLPGYEAL</sequence>
<evidence type="ECO:0000313" key="3">
    <source>
        <dbReference type="Proteomes" id="UP000234845"/>
    </source>
</evidence>
<dbReference type="EMBL" id="PKLZ01000003">
    <property type="protein sequence ID" value="PLW82969.1"/>
    <property type="molecule type" value="Genomic_DNA"/>
</dbReference>
<comment type="caution">
    <text evidence="2">The sequence shown here is derived from an EMBL/GenBank/DDBJ whole genome shotgun (WGS) entry which is preliminary data.</text>
</comment>
<evidence type="ECO:0000313" key="2">
    <source>
        <dbReference type="EMBL" id="PLW82969.1"/>
    </source>
</evidence>
<reference evidence="3" key="1">
    <citation type="submission" date="2017-11" db="EMBL/GenBank/DDBJ databases">
        <title>The draft genome sequence of Chromatocurvus sp. F02.</title>
        <authorList>
            <person name="Du Z.-J."/>
            <person name="Chang Y.-Q."/>
        </authorList>
    </citation>
    <scope>NUCLEOTIDE SEQUENCE [LARGE SCALE GENOMIC DNA]</scope>
    <source>
        <strain evidence="3">F02</strain>
    </source>
</reference>
<dbReference type="InterPro" id="IPR011522">
    <property type="entry name" value="Thiamin/HMP-bd_put_YkoF"/>
</dbReference>
<dbReference type="OrthoDB" id="164222at2"/>
<keyword evidence="3" id="KW-1185">Reference proteome</keyword>
<proteinExistence type="predicted"/>
<name>A0A2N5Y3K8_9GAMM</name>
<dbReference type="Gene3D" id="3.30.70.930">
    <property type="match status" value="1"/>
</dbReference>
<keyword evidence="2" id="KW-0418">Kinase</keyword>
<gene>
    <name evidence="2" type="ORF">CWI75_05915</name>
</gene>